<comment type="caution">
    <text evidence="1">The sequence shown here is derived from an EMBL/GenBank/DDBJ whole genome shotgun (WGS) entry which is preliminary data.</text>
</comment>
<sequence>MALFSSFEYSRETQKTSISWNLVGLDSGNITVLTNDSNVSELIWLRTDDSSLLYINRTNADIRGGIELWLSNTASFEKSYVCPSRYKTASLPGLFSGLKTAITERGDIKFLVYGQSYRNGTAYNKELAATPLSTAHIYDNIFVRDWDTWFTTTFNAVFSGTLKKEEGAGPNLRYSLDAPLRNLVAGMKDLESPSPPFGDSSDYDLSANGIWVAFKSKAPELPRAHHPASYIYIVPHDASMEPELINGPDSPLTRHGITIDSNSPSFSPDSRHIAYFQIESISYKSDRRVLYVYTIHSKEIFPAVAHDWDRSQGSVKWTVDGKNLIVHACYEIV</sequence>
<evidence type="ECO:0000313" key="1">
    <source>
        <dbReference type="EMBL" id="OKP11120.1"/>
    </source>
</evidence>
<dbReference type="AlphaFoldDB" id="A0A1Q5UF65"/>
<gene>
    <name evidence="1" type="ORF">PENSUB_3451</name>
</gene>
<proteinExistence type="predicted"/>
<dbReference type="InterPro" id="IPR011042">
    <property type="entry name" value="6-blade_b-propeller_TolB-like"/>
</dbReference>
<accession>A0A1Q5UF65</accession>
<dbReference type="EMBL" id="MNBE01000301">
    <property type="protein sequence ID" value="OKP11120.1"/>
    <property type="molecule type" value="Genomic_DNA"/>
</dbReference>
<organism evidence="1 2">
    <name type="scientific">Penicillium subrubescens</name>
    <dbReference type="NCBI Taxonomy" id="1316194"/>
    <lineage>
        <taxon>Eukaryota</taxon>
        <taxon>Fungi</taxon>
        <taxon>Dikarya</taxon>
        <taxon>Ascomycota</taxon>
        <taxon>Pezizomycotina</taxon>
        <taxon>Eurotiomycetes</taxon>
        <taxon>Eurotiomycetidae</taxon>
        <taxon>Eurotiales</taxon>
        <taxon>Aspergillaceae</taxon>
        <taxon>Penicillium</taxon>
    </lineage>
</organism>
<evidence type="ECO:0000313" key="2">
    <source>
        <dbReference type="Proteomes" id="UP000186955"/>
    </source>
</evidence>
<dbReference type="Proteomes" id="UP000186955">
    <property type="component" value="Unassembled WGS sequence"/>
</dbReference>
<protein>
    <submittedName>
        <fullName evidence="1">Dipeptidyl-peptidase 5</fullName>
    </submittedName>
</protein>
<dbReference type="Gene3D" id="2.120.10.30">
    <property type="entry name" value="TolB, C-terminal domain"/>
    <property type="match status" value="1"/>
</dbReference>
<keyword evidence="2" id="KW-1185">Reference proteome</keyword>
<dbReference type="STRING" id="1316194.A0A1Q5UF65"/>
<reference evidence="1 2" key="1">
    <citation type="submission" date="2016-10" db="EMBL/GenBank/DDBJ databases">
        <title>Genome sequence of the ascomycete fungus Penicillium subrubescens.</title>
        <authorList>
            <person name="De Vries R.P."/>
            <person name="Peng M."/>
            <person name="Dilokpimol A."/>
            <person name="Hilden K."/>
            <person name="Makela M.R."/>
            <person name="Grigoriev I."/>
            <person name="Riley R."/>
            <person name="Granchi Z."/>
        </authorList>
    </citation>
    <scope>NUCLEOTIDE SEQUENCE [LARGE SCALE GENOMIC DNA]</scope>
    <source>
        <strain evidence="1 2">CBS 132785</strain>
    </source>
</reference>
<name>A0A1Q5UF65_9EURO</name>
<dbReference type="SUPFAM" id="SSF82171">
    <property type="entry name" value="DPP6 N-terminal domain-like"/>
    <property type="match status" value="1"/>
</dbReference>